<comment type="caution">
    <text evidence="2">The sequence shown here is derived from an EMBL/GenBank/DDBJ whole genome shotgun (WGS) entry which is preliminary data.</text>
</comment>
<proteinExistence type="predicted"/>
<evidence type="ECO:0000313" key="3">
    <source>
        <dbReference type="Proteomes" id="UP000245634"/>
    </source>
</evidence>
<keyword evidence="1" id="KW-0812">Transmembrane</keyword>
<keyword evidence="1" id="KW-0472">Membrane</keyword>
<gene>
    <name evidence="2" type="ORF">C7459_101361</name>
</gene>
<accession>A0A316DE42</accession>
<protein>
    <submittedName>
        <fullName evidence="2">Uncharacterized protein</fullName>
    </submittedName>
</protein>
<dbReference type="AlphaFoldDB" id="A0A316DE42"/>
<dbReference type="RefSeq" id="WP_170119201.1">
    <property type="nucleotide sequence ID" value="NZ_QGGL01000001.1"/>
</dbReference>
<name>A0A316DE42_9BACL</name>
<keyword evidence="3" id="KW-1185">Reference proteome</keyword>
<evidence type="ECO:0000256" key="1">
    <source>
        <dbReference type="SAM" id="Phobius"/>
    </source>
</evidence>
<feature type="transmembrane region" description="Helical" evidence="1">
    <location>
        <begin position="7"/>
        <end position="25"/>
    </location>
</feature>
<sequence>MKKLVNTVIIAVWVVVVAGAGYLAVTIQPQPDQHGPGPMHDRPPANN</sequence>
<keyword evidence="1" id="KW-1133">Transmembrane helix</keyword>
<organism evidence="2 3">
    <name type="scientific">Tumebacillus permanentifrigoris</name>
    <dbReference type="NCBI Taxonomy" id="378543"/>
    <lineage>
        <taxon>Bacteria</taxon>
        <taxon>Bacillati</taxon>
        <taxon>Bacillota</taxon>
        <taxon>Bacilli</taxon>
        <taxon>Bacillales</taxon>
        <taxon>Alicyclobacillaceae</taxon>
        <taxon>Tumebacillus</taxon>
    </lineage>
</organism>
<dbReference type="EMBL" id="QGGL01000001">
    <property type="protein sequence ID" value="PWK16497.1"/>
    <property type="molecule type" value="Genomic_DNA"/>
</dbReference>
<dbReference type="Proteomes" id="UP000245634">
    <property type="component" value="Unassembled WGS sequence"/>
</dbReference>
<reference evidence="2 3" key="1">
    <citation type="submission" date="2018-05" db="EMBL/GenBank/DDBJ databases">
        <title>Genomic Encyclopedia of Type Strains, Phase IV (KMG-IV): sequencing the most valuable type-strain genomes for metagenomic binning, comparative biology and taxonomic classification.</title>
        <authorList>
            <person name="Goeker M."/>
        </authorList>
    </citation>
    <scope>NUCLEOTIDE SEQUENCE [LARGE SCALE GENOMIC DNA]</scope>
    <source>
        <strain evidence="2 3">DSM 18773</strain>
    </source>
</reference>
<evidence type="ECO:0000313" key="2">
    <source>
        <dbReference type="EMBL" id="PWK16497.1"/>
    </source>
</evidence>